<dbReference type="Proteomes" id="UP000606490">
    <property type="component" value="Unassembled WGS sequence"/>
</dbReference>
<name>A0ABS1VA65_9PROT</name>
<protein>
    <submittedName>
        <fullName evidence="2">Uncharacterized protein</fullName>
    </submittedName>
</protein>
<evidence type="ECO:0000313" key="2">
    <source>
        <dbReference type="EMBL" id="MBL6458574.1"/>
    </source>
</evidence>
<gene>
    <name evidence="2" type="ORF">JMJ55_24865</name>
</gene>
<comment type="caution">
    <text evidence="2">The sequence shown here is derived from an EMBL/GenBank/DDBJ whole genome shotgun (WGS) entry which is preliminary data.</text>
</comment>
<evidence type="ECO:0000256" key="1">
    <source>
        <dbReference type="SAM" id="SignalP"/>
    </source>
</evidence>
<proteinExistence type="predicted"/>
<feature type="chain" id="PRO_5047446948" evidence="1">
    <location>
        <begin position="21"/>
        <end position="107"/>
    </location>
</feature>
<keyword evidence="3" id="KW-1185">Reference proteome</keyword>
<evidence type="ECO:0000313" key="3">
    <source>
        <dbReference type="Proteomes" id="UP000606490"/>
    </source>
</evidence>
<feature type="signal peptide" evidence="1">
    <location>
        <begin position="1"/>
        <end position="20"/>
    </location>
</feature>
<dbReference type="RefSeq" id="WP_202828313.1">
    <property type="nucleotide sequence ID" value="NZ_JAEUXJ010000016.1"/>
</dbReference>
<organism evidence="2 3">
    <name type="scientific">Belnapia mucosa</name>
    <dbReference type="NCBI Taxonomy" id="2804532"/>
    <lineage>
        <taxon>Bacteria</taxon>
        <taxon>Pseudomonadati</taxon>
        <taxon>Pseudomonadota</taxon>
        <taxon>Alphaproteobacteria</taxon>
        <taxon>Acetobacterales</taxon>
        <taxon>Roseomonadaceae</taxon>
        <taxon>Belnapia</taxon>
    </lineage>
</organism>
<dbReference type="EMBL" id="JAEUXJ010000016">
    <property type="protein sequence ID" value="MBL6458574.1"/>
    <property type="molecule type" value="Genomic_DNA"/>
</dbReference>
<reference evidence="2 3" key="1">
    <citation type="submission" date="2021-01" db="EMBL/GenBank/DDBJ databases">
        <title>Belnapia mucosa sp. nov. and Belnapia arida sp. nov., isolated from the Tabernas Desert (Almeria, Spain).</title>
        <authorList>
            <person name="Molina-Menor E."/>
            <person name="Vidal-Verdu A."/>
            <person name="Calonge A."/>
            <person name="Satari L."/>
            <person name="Pereto Magraner J."/>
            <person name="Porcar Miralles M."/>
        </authorList>
    </citation>
    <scope>NUCLEOTIDE SEQUENCE [LARGE SCALE GENOMIC DNA]</scope>
    <source>
        <strain evidence="2 3">T6</strain>
    </source>
</reference>
<keyword evidence="1" id="KW-0732">Signal</keyword>
<accession>A0ABS1VA65</accession>
<sequence length="107" mass="10195">MIRNALLASALILGAGAAHAESGPVLVGGLGAGGARVERSAPASIVGGGSVLLSGGGNDRAYSYSSLNAQPGRVGRLIGGGDEAQVVYEEAPQAPGLAAAGRTVTGG</sequence>